<feature type="transmembrane region" description="Helical" evidence="1">
    <location>
        <begin position="241"/>
        <end position="262"/>
    </location>
</feature>
<evidence type="ECO:0000313" key="2">
    <source>
        <dbReference type="EMBL" id="EXG82355.1"/>
    </source>
</evidence>
<gene>
    <name evidence="2" type="ORF">CryarDRAFT_3531</name>
</gene>
<name>A0A010YQ90_9ACTN</name>
<sequence>MTQPSDRDAAAWRVTAAAIRAEAAAVPAPGPELFARVAAQLSSPHPATTPNPVVRPIAGYGAATHRLTARPAVAVRLMLAQLRILHRAVWPATALVLALGVTLAAIGPDHRAADLLGLIAPLVGTLALAALPAPGAEPEFAVASGTSPRTVLLARLAVLSTWTAGLAFVASLVLTGDNTLTTLVESWLGPFALLTAVSVVGAVLSRPSVGVAAAVALWGLRCVTRTPGAWEPLARVVDRWWTTNLTVLAVAVTVTAVAVGLAPVNPHRLRNYSEA</sequence>
<keyword evidence="1" id="KW-0812">Transmembrane</keyword>
<keyword evidence="3" id="KW-1185">Reference proteome</keyword>
<keyword evidence="1" id="KW-0472">Membrane</keyword>
<protein>
    <submittedName>
        <fullName evidence="2">Uncharacterized protein</fullName>
    </submittedName>
</protein>
<feature type="transmembrane region" description="Helical" evidence="1">
    <location>
        <begin position="187"/>
        <end position="220"/>
    </location>
</feature>
<keyword evidence="1" id="KW-1133">Transmembrane helix</keyword>
<evidence type="ECO:0000313" key="3">
    <source>
        <dbReference type="Proteomes" id="UP000021053"/>
    </source>
</evidence>
<dbReference type="AlphaFoldDB" id="A0A010YQ90"/>
<feature type="transmembrane region" description="Helical" evidence="1">
    <location>
        <begin position="152"/>
        <end position="175"/>
    </location>
</feature>
<dbReference type="EMBL" id="JFBT01000001">
    <property type="protein sequence ID" value="EXG82355.1"/>
    <property type="molecule type" value="Genomic_DNA"/>
</dbReference>
<feature type="transmembrane region" description="Helical" evidence="1">
    <location>
        <begin position="112"/>
        <end position="131"/>
    </location>
</feature>
<comment type="caution">
    <text evidence="2">The sequence shown here is derived from an EMBL/GenBank/DDBJ whole genome shotgun (WGS) entry which is preliminary data.</text>
</comment>
<evidence type="ECO:0000256" key="1">
    <source>
        <dbReference type="SAM" id="Phobius"/>
    </source>
</evidence>
<dbReference type="RefSeq" id="WP_035852079.1">
    <property type="nucleotide sequence ID" value="NZ_KK073874.1"/>
</dbReference>
<feature type="transmembrane region" description="Helical" evidence="1">
    <location>
        <begin position="88"/>
        <end position="106"/>
    </location>
</feature>
<organism evidence="2 3">
    <name type="scientific">Cryptosporangium arvum DSM 44712</name>
    <dbReference type="NCBI Taxonomy" id="927661"/>
    <lineage>
        <taxon>Bacteria</taxon>
        <taxon>Bacillati</taxon>
        <taxon>Actinomycetota</taxon>
        <taxon>Actinomycetes</taxon>
        <taxon>Cryptosporangiales</taxon>
        <taxon>Cryptosporangiaceae</taxon>
        <taxon>Cryptosporangium</taxon>
    </lineage>
</organism>
<proteinExistence type="predicted"/>
<reference evidence="2 3" key="1">
    <citation type="submission" date="2013-07" db="EMBL/GenBank/DDBJ databases">
        <authorList>
            <consortium name="DOE Joint Genome Institute"/>
            <person name="Eisen J."/>
            <person name="Huntemann M."/>
            <person name="Han J."/>
            <person name="Chen A."/>
            <person name="Kyrpides N."/>
            <person name="Mavromatis K."/>
            <person name="Markowitz V."/>
            <person name="Palaniappan K."/>
            <person name="Ivanova N."/>
            <person name="Schaumberg A."/>
            <person name="Pati A."/>
            <person name="Liolios K."/>
            <person name="Nordberg H.P."/>
            <person name="Cantor M.N."/>
            <person name="Hua S.X."/>
            <person name="Woyke T."/>
        </authorList>
    </citation>
    <scope>NUCLEOTIDE SEQUENCE [LARGE SCALE GENOMIC DNA]</scope>
    <source>
        <strain evidence="2 3">DSM 44712</strain>
    </source>
</reference>
<dbReference type="Proteomes" id="UP000021053">
    <property type="component" value="Unassembled WGS sequence"/>
</dbReference>
<dbReference type="HOGENOM" id="CLU_1010897_0_0_11"/>
<accession>A0A010YQ90</accession>